<feature type="signal peptide" evidence="1">
    <location>
        <begin position="1"/>
        <end position="22"/>
    </location>
</feature>
<gene>
    <name evidence="2" type="ORF">EII40_05620</name>
</gene>
<sequence>MKTIRFYVWMLFAALTSVTFTACEDDKPAPKPEPDPLLESHFDIWVSIGENAGMGSAGTLLVQNTKSLDAKEQINFKDTGADVTEKLYQEAIIKGAYYYQVPKEKNRFGKYQIVGSKVKTIAEFPFQKNTLKDRRYTHAWVDDHTLVLMAANGKADKVIWIKVNTDQMKIIAEGELDLPKLLGKNGKPGQFSTSGIASFRKSDGKILYSYLDNNDKVRFYMAFINPADMSVEKTVMEDRAEFMAGTAFGELLQSKSFFTPEGDYYLACNSVLKGAKRNTEQYGALLRIKRGATDFDKSYKGYNYPKGKIVTVDYMGNDKALLYIQDPEHTKAKGWGDNYNCYYAVLDLKTDKVEEIKYDGKVLPYSSGTFSQRSIVLGDKAYIGVNPENELPCVYIYDIKTGKVTKGLTIAKGYLFGRIVALKDK</sequence>
<organism evidence="2 3">
    <name type="scientific">Tannerella forsythia</name>
    <name type="common">Bacteroides forsythus</name>
    <dbReference type="NCBI Taxonomy" id="28112"/>
    <lineage>
        <taxon>Bacteria</taxon>
        <taxon>Pseudomonadati</taxon>
        <taxon>Bacteroidota</taxon>
        <taxon>Bacteroidia</taxon>
        <taxon>Bacteroidales</taxon>
        <taxon>Tannerellaceae</taxon>
        <taxon>Tannerella</taxon>
    </lineage>
</organism>
<evidence type="ECO:0000313" key="3">
    <source>
        <dbReference type="Proteomes" id="UP000278609"/>
    </source>
</evidence>
<feature type="chain" id="PRO_5018167269" description="Lipoprotein" evidence="1">
    <location>
        <begin position="23"/>
        <end position="425"/>
    </location>
</feature>
<proteinExistence type="predicted"/>
<comment type="caution">
    <text evidence="2">The sequence shown here is derived from an EMBL/GenBank/DDBJ whole genome shotgun (WGS) entry which is preliminary data.</text>
</comment>
<reference evidence="2 3" key="1">
    <citation type="submission" date="2018-11" db="EMBL/GenBank/DDBJ databases">
        <title>Genomes From Bacteria Associated with the Canine Oral Cavity: a Test Case for Automated Genome-Based Taxonomic Assignment.</title>
        <authorList>
            <person name="Coil D.A."/>
            <person name="Jospin G."/>
            <person name="Darling A.E."/>
            <person name="Wallis C."/>
            <person name="Davis I.J."/>
            <person name="Harris S."/>
            <person name="Eisen J.A."/>
            <person name="Holcombe L.J."/>
            <person name="O'Flynn C."/>
        </authorList>
    </citation>
    <scope>NUCLEOTIDE SEQUENCE [LARGE SCALE GENOMIC DNA]</scope>
    <source>
        <strain evidence="2 3">OH2617_COT-023</strain>
    </source>
</reference>
<dbReference type="PROSITE" id="PS51257">
    <property type="entry name" value="PROKAR_LIPOPROTEIN"/>
    <property type="match status" value="1"/>
</dbReference>
<dbReference type="RefSeq" id="WP_124751300.1">
    <property type="nucleotide sequence ID" value="NZ_RQYS01000020.1"/>
</dbReference>
<dbReference type="EMBL" id="RQYS01000020">
    <property type="protein sequence ID" value="RRD61958.1"/>
    <property type="molecule type" value="Genomic_DNA"/>
</dbReference>
<dbReference type="Proteomes" id="UP000278609">
    <property type="component" value="Unassembled WGS sequence"/>
</dbReference>
<dbReference type="AlphaFoldDB" id="A0A3P1XVH7"/>
<keyword evidence="1" id="KW-0732">Signal</keyword>
<name>A0A3P1XVH7_TANFO</name>
<protein>
    <recommendedName>
        <fullName evidence="4">Lipoprotein</fullName>
    </recommendedName>
</protein>
<evidence type="ECO:0000313" key="2">
    <source>
        <dbReference type="EMBL" id="RRD61958.1"/>
    </source>
</evidence>
<evidence type="ECO:0008006" key="4">
    <source>
        <dbReference type="Google" id="ProtNLM"/>
    </source>
</evidence>
<evidence type="ECO:0000256" key="1">
    <source>
        <dbReference type="SAM" id="SignalP"/>
    </source>
</evidence>
<accession>A0A3P1XVH7</accession>
<dbReference type="OrthoDB" id="1404180at2"/>